<organism evidence="3 4">
    <name type="scientific">Bemisia tabaci</name>
    <name type="common">Sweetpotato whitefly</name>
    <name type="synonym">Aleurodes tabaci</name>
    <dbReference type="NCBI Taxonomy" id="7038"/>
    <lineage>
        <taxon>Eukaryota</taxon>
        <taxon>Metazoa</taxon>
        <taxon>Ecdysozoa</taxon>
        <taxon>Arthropoda</taxon>
        <taxon>Hexapoda</taxon>
        <taxon>Insecta</taxon>
        <taxon>Pterygota</taxon>
        <taxon>Neoptera</taxon>
        <taxon>Paraneoptera</taxon>
        <taxon>Hemiptera</taxon>
        <taxon>Sternorrhyncha</taxon>
        <taxon>Aleyrodoidea</taxon>
        <taxon>Aleyrodidae</taxon>
        <taxon>Aleyrodinae</taxon>
        <taxon>Bemisia</taxon>
    </lineage>
</organism>
<feature type="compositionally biased region" description="Basic residues" evidence="1">
    <location>
        <begin position="110"/>
        <end position="121"/>
    </location>
</feature>
<evidence type="ECO:0000256" key="1">
    <source>
        <dbReference type="SAM" id="MobiDB-lite"/>
    </source>
</evidence>
<sequence length="121" mass="13806">MRAFGIISIFVCLVCVVSINSDSAGHYKRRNGLAYGGIPYGSITGRIADFIRMQQRYPIRSFSTEDYSDDEEEIPVIVEAPAPTKKSKVKVTENNELDDDPRRTSVKFLKTSKKYTEKHRR</sequence>
<dbReference type="Proteomes" id="UP001152759">
    <property type="component" value="Chromosome 3"/>
</dbReference>
<keyword evidence="4" id="KW-1185">Reference proteome</keyword>
<protein>
    <submittedName>
        <fullName evidence="3">Uncharacterized protein</fullName>
    </submittedName>
</protein>
<dbReference type="KEGG" id="btab:109043490"/>
<dbReference type="AlphaFoldDB" id="A0A9P0G0B5"/>
<reference evidence="3" key="1">
    <citation type="submission" date="2021-12" db="EMBL/GenBank/DDBJ databases">
        <authorList>
            <person name="King R."/>
        </authorList>
    </citation>
    <scope>NUCLEOTIDE SEQUENCE</scope>
</reference>
<gene>
    <name evidence="3" type="ORF">BEMITA_LOCUS5976</name>
</gene>
<proteinExistence type="predicted"/>
<feature type="chain" id="PRO_5040340986" evidence="2">
    <location>
        <begin position="20"/>
        <end position="121"/>
    </location>
</feature>
<keyword evidence="2" id="KW-0732">Signal</keyword>
<evidence type="ECO:0000256" key="2">
    <source>
        <dbReference type="SAM" id="SignalP"/>
    </source>
</evidence>
<dbReference type="OrthoDB" id="7673144at2759"/>
<feature type="signal peptide" evidence="2">
    <location>
        <begin position="1"/>
        <end position="19"/>
    </location>
</feature>
<evidence type="ECO:0000313" key="3">
    <source>
        <dbReference type="EMBL" id="CAH0768910.1"/>
    </source>
</evidence>
<feature type="region of interest" description="Disordered" evidence="1">
    <location>
        <begin position="85"/>
        <end position="121"/>
    </location>
</feature>
<evidence type="ECO:0000313" key="4">
    <source>
        <dbReference type="Proteomes" id="UP001152759"/>
    </source>
</evidence>
<accession>A0A9P0G0B5</accession>
<dbReference type="EMBL" id="OU963864">
    <property type="protein sequence ID" value="CAH0768910.1"/>
    <property type="molecule type" value="Genomic_DNA"/>
</dbReference>
<name>A0A9P0G0B5_BEMTA</name>